<dbReference type="Pfam" id="PF12484">
    <property type="entry name" value="PPE-SVP"/>
    <property type="match status" value="1"/>
</dbReference>
<dbReference type="Proteomes" id="UP001519535">
    <property type="component" value="Unassembled WGS sequence"/>
</dbReference>
<dbReference type="EMBL" id="JAHCLR010000008">
    <property type="protein sequence ID" value="MBS9533341.1"/>
    <property type="molecule type" value="Genomic_DNA"/>
</dbReference>
<dbReference type="InterPro" id="IPR038332">
    <property type="entry name" value="PPE_sf"/>
</dbReference>
<dbReference type="RefSeq" id="WP_214092214.1">
    <property type="nucleotide sequence ID" value="NZ_JAHCLR010000008.1"/>
</dbReference>
<comment type="similarity">
    <text evidence="1">Belongs to the mycobacterial PPE family.</text>
</comment>
<gene>
    <name evidence="4" type="ORF">KIH27_07020</name>
</gene>
<dbReference type="InterPro" id="IPR022171">
    <property type="entry name" value="PPE_C"/>
</dbReference>
<comment type="caution">
    <text evidence="4">The sequence shown here is derived from an EMBL/GenBank/DDBJ whole genome shotgun (WGS) entry which is preliminary data.</text>
</comment>
<dbReference type="PANTHER" id="PTHR46766:SF1">
    <property type="entry name" value="GLUTAMINE-RICH PROTEIN 2"/>
    <property type="match status" value="1"/>
</dbReference>
<reference evidence="4 5" key="1">
    <citation type="submission" date="2021-05" db="EMBL/GenBank/DDBJ databases">
        <title>Mycobacterium acidophilum sp. nov., an extremely acid-tolerant member of the genus Mycobacterium.</title>
        <authorList>
            <person name="Xia J."/>
        </authorList>
    </citation>
    <scope>NUCLEOTIDE SEQUENCE [LARGE SCALE GENOMIC DNA]</scope>
    <source>
        <strain evidence="4 5">M1</strain>
    </source>
</reference>
<dbReference type="PANTHER" id="PTHR46766">
    <property type="entry name" value="GLUTAMINE-RICH PROTEIN 2"/>
    <property type="match status" value="1"/>
</dbReference>
<feature type="domain" description="PPE family C-terminal" evidence="3">
    <location>
        <begin position="262"/>
        <end position="329"/>
    </location>
</feature>
<proteinExistence type="inferred from homology"/>
<keyword evidence="5" id="KW-1185">Reference proteome</keyword>
<accession>A0ABS5RGD3</accession>
<dbReference type="InterPro" id="IPR000030">
    <property type="entry name" value="PPE_dom"/>
</dbReference>
<organism evidence="4 5">
    <name type="scientific">Mycolicibacter acidiphilus</name>
    <dbReference type="NCBI Taxonomy" id="2835306"/>
    <lineage>
        <taxon>Bacteria</taxon>
        <taxon>Bacillati</taxon>
        <taxon>Actinomycetota</taxon>
        <taxon>Actinomycetes</taxon>
        <taxon>Mycobacteriales</taxon>
        <taxon>Mycobacteriaceae</taxon>
        <taxon>Mycolicibacter</taxon>
    </lineage>
</organism>
<dbReference type="Pfam" id="PF00823">
    <property type="entry name" value="PPE"/>
    <property type="match status" value="1"/>
</dbReference>
<feature type="domain" description="PPE" evidence="2">
    <location>
        <begin position="4"/>
        <end position="163"/>
    </location>
</feature>
<sequence>MDCAVLPPEVTSGRLYTGPGAAPMLAAATAWKSLAAELHSAATAYAAVIAELTTSWRGPSATAMAAAATPYLQWMSATGAQAADLAARSDAAAAAYADAFAAIVPPPVIAANRADVATLTATNLLGQNTPAIAAAEAAYLQMWLRNTATMQGYAATSAAATRAEPFAAPPQVTDLDGLLGGLVGSSSASGLYEQAFTATVSLSKLSTFANAGMSAPNLGMVQFKNFFKPAVTTVDLPKSTLGAALRSAPPAAAVGPAPPVFAGAANADLVGRLSVPPTWAATAPAIRLAATALPNPLPALPAGLPSGAVPAAALGGLAGGALGGAGPRVLNATTVRGGSRAGRSPVQLDRVIATLQRQPAAVRHWNVDEAGFDDLITELSKKPGIHTVHLSAETPK</sequence>
<evidence type="ECO:0000313" key="4">
    <source>
        <dbReference type="EMBL" id="MBS9533341.1"/>
    </source>
</evidence>
<evidence type="ECO:0000313" key="5">
    <source>
        <dbReference type="Proteomes" id="UP001519535"/>
    </source>
</evidence>
<evidence type="ECO:0000256" key="1">
    <source>
        <dbReference type="ARBA" id="ARBA00010652"/>
    </source>
</evidence>
<dbReference type="SUPFAM" id="SSF140459">
    <property type="entry name" value="PE/PPE dimer-like"/>
    <property type="match status" value="1"/>
</dbReference>
<protein>
    <submittedName>
        <fullName evidence="4">PPE family protein</fullName>
    </submittedName>
</protein>
<evidence type="ECO:0000259" key="2">
    <source>
        <dbReference type="Pfam" id="PF00823"/>
    </source>
</evidence>
<dbReference type="Gene3D" id="1.20.1260.20">
    <property type="entry name" value="PPE superfamily"/>
    <property type="match status" value="1"/>
</dbReference>
<name>A0ABS5RGD3_9MYCO</name>
<evidence type="ECO:0000259" key="3">
    <source>
        <dbReference type="Pfam" id="PF12484"/>
    </source>
</evidence>